<dbReference type="GO" id="GO:0009435">
    <property type="term" value="P:NAD+ biosynthetic process"/>
    <property type="evidence" value="ECO:0007669"/>
    <property type="project" value="InterPro"/>
</dbReference>
<dbReference type="EC" id="6.3.1.5" evidence="7"/>
<evidence type="ECO:0000256" key="4">
    <source>
        <dbReference type="ARBA" id="ARBA00022840"/>
    </source>
</evidence>
<keyword evidence="2 6" id="KW-0436">Ligase</keyword>
<comment type="similarity">
    <text evidence="6">Belongs to the NAD synthetase family.</text>
</comment>
<protein>
    <recommendedName>
        <fullName evidence="7">NH(3)-dependent NAD(+) synthetase</fullName>
        <ecNumber evidence="7">6.3.1.5</ecNumber>
    </recommendedName>
</protein>
<sequence length="268" mass="29874">MKLEKEKLESMTNELVEWIRTMMKDSGGSKAIVGISGGKDSSVVASLCVKAIGKENVFGVLMPDGIQRDIDYAHEICSYLDISHEVVPIHPMTDAFLTTLESIKGDFIPEISNQTRINLPPRVRMTLLYALSQSIEGSRVINTSNLSEDWVGYATIYGDTAGAFSPLAMLTTDEVIQVGRYLGVPEKFLAKPPEDGLTGKTDEDVLGFSYDTLNRYIREGNIENEATKKIIDKMHKNSRFKFVPIPMFKANLPIKAEDIADIYNEEKE</sequence>
<dbReference type="SUPFAM" id="SSF52402">
    <property type="entry name" value="Adenine nucleotide alpha hydrolases-like"/>
    <property type="match status" value="1"/>
</dbReference>
<evidence type="ECO:0000256" key="5">
    <source>
        <dbReference type="ARBA" id="ARBA00023027"/>
    </source>
</evidence>
<comment type="pathway">
    <text evidence="1">Cofactor biosynthesis; NAD(+) biosynthesis.</text>
</comment>
<dbReference type="Pfam" id="PF02540">
    <property type="entry name" value="NAD_synthase"/>
    <property type="match status" value="1"/>
</dbReference>
<evidence type="ECO:0000259" key="8">
    <source>
        <dbReference type="Pfam" id="PF02540"/>
    </source>
</evidence>
<keyword evidence="10" id="KW-1185">Reference proteome</keyword>
<dbReference type="GO" id="GO:0005737">
    <property type="term" value="C:cytoplasm"/>
    <property type="evidence" value="ECO:0007669"/>
    <property type="project" value="InterPro"/>
</dbReference>
<dbReference type="EMBL" id="WSFT01000037">
    <property type="protein sequence ID" value="MBS4538811.1"/>
    <property type="molecule type" value="Genomic_DNA"/>
</dbReference>
<gene>
    <name evidence="9" type="primary">nadE</name>
    <name evidence="9" type="ORF">GOQ27_10065</name>
</gene>
<dbReference type="CDD" id="cd00553">
    <property type="entry name" value="NAD_synthase"/>
    <property type="match status" value="1"/>
</dbReference>
<dbReference type="InterPro" id="IPR022310">
    <property type="entry name" value="NAD/GMP_synthase"/>
</dbReference>
<evidence type="ECO:0000256" key="2">
    <source>
        <dbReference type="ARBA" id="ARBA00022598"/>
    </source>
</evidence>
<keyword evidence="4 6" id="KW-0067">ATP-binding</keyword>
<proteinExistence type="inferred from homology"/>
<evidence type="ECO:0000313" key="10">
    <source>
        <dbReference type="Proteomes" id="UP000724672"/>
    </source>
</evidence>
<name>A0A942UXK6_9FIRM</name>
<dbReference type="GO" id="GO:0005524">
    <property type="term" value="F:ATP binding"/>
    <property type="evidence" value="ECO:0007669"/>
    <property type="project" value="UniProtKB-KW"/>
</dbReference>
<evidence type="ECO:0000313" key="9">
    <source>
        <dbReference type="EMBL" id="MBS4538811.1"/>
    </source>
</evidence>
<keyword evidence="3 6" id="KW-0547">Nucleotide-binding</keyword>
<evidence type="ECO:0000256" key="7">
    <source>
        <dbReference type="RuleBase" id="RU003812"/>
    </source>
</evidence>
<dbReference type="GO" id="GO:0003952">
    <property type="term" value="F:NAD+ synthase (glutamine-hydrolyzing) activity"/>
    <property type="evidence" value="ECO:0007669"/>
    <property type="project" value="InterPro"/>
</dbReference>
<organism evidence="9 10">
    <name type="scientific">Anaeromonas frigoriresistens</name>
    <dbReference type="NCBI Taxonomy" id="2683708"/>
    <lineage>
        <taxon>Bacteria</taxon>
        <taxon>Bacillati</taxon>
        <taxon>Bacillota</taxon>
        <taxon>Tissierellia</taxon>
        <taxon>Tissierellales</taxon>
        <taxon>Thermohalobacteraceae</taxon>
        <taxon>Anaeromonas</taxon>
    </lineage>
</organism>
<dbReference type="Gene3D" id="3.40.50.620">
    <property type="entry name" value="HUPs"/>
    <property type="match status" value="1"/>
</dbReference>
<dbReference type="PANTHER" id="PTHR23090:SF9">
    <property type="entry name" value="GLUTAMINE-DEPENDENT NAD(+) SYNTHETASE"/>
    <property type="match status" value="1"/>
</dbReference>
<comment type="caution">
    <text evidence="9">The sequence shown here is derived from an EMBL/GenBank/DDBJ whole genome shotgun (WGS) entry which is preliminary data.</text>
</comment>
<dbReference type="InterPro" id="IPR014729">
    <property type="entry name" value="Rossmann-like_a/b/a_fold"/>
</dbReference>
<feature type="domain" description="NAD/GMP synthase" evidence="8">
    <location>
        <begin position="12"/>
        <end position="232"/>
    </location>
</feature>
<dbReference type="GO" id="GO:0004359">
    <property type="term" value="F:glutaminase activity"/>
    <property type="evidence" value="ECO:0007669"/>
    <property type="project" value="InterPro"/>
</dbReference>
<accession>A0A942UXK6</accession>
<evidence type="ECO:0000256" key="1">
    <source>
        <dbReference type="ARBA" id="ARBA00004790"/>
    </source>
</evidence>
<dbReference type="NCBIfam" id="TIGR00552">
    <property type="entry name" value="nadE"/>
    <property type="match status" value="1"/>
</dbReference>
<dbReference type="PANTHER" id="PTHR23090">
    <property type="entry name" value="NH 3 /GLUTAMINE-DEPENDENT NAD + SYNTHETASE"/>
    <property type="match status" value="1"/>
</dbReference>
<dbReference type="Proteomes" id="UP000724672">
    <property type="component" value="Unassembled WGS sequence"/>
</dbReference>
<reference evidence="9" key="1">
    <citation type="submission" date="2019-12" db="EMBL/GenBank/DDBJ databases">
        <title>Clostridiaceae gen. nov. sp. nov., isolated from sediment in Xinjiang, China.</title>
        <authorList>
            <person name="Zhang R."/>
        </authorList>
    </citation>
    <scope>NUCLEOTIDE SEQUENCE</scope>
    <source>
        <strain evidence="9">D2Q-11</strain>
    </source>
</reference>
<comment type="catalytic activity">
    <reaction evidence="7">
        <text>deamido-NAD(+) + NH4(+) + ATP = AMP + diphosphate + NAD(+) + H(+)</text>
        <dbReference type="Rhea" id="RHEA:21188"/>
        <dbReference type="ChEBI" id="CHEBI:15378"/>
        <dbReference type="ChEBI" id="CHEBI:28938"/>
        <dbReference type="ChEBI" id="CHEBI:30616"/>
        <dbReference type="ChEBI" id="CHEBI:33019"/>
        <dbReference type="ChEBI" id="CHEBI:57540"/>
        <dbReference type="ChEBI" id="CHEBI:58437"/>
        <dbReference type="ChEBI" id="CHEBI:456215"/>
        <dbReference type="EC" id="6.3.1.5"/>
    </reaction>
</comment>
<evidence type="ECO:0000256" key="6">
    <source>
        <dbReference type="RuleBase" id="RU003811"/>
    </source>
</evidence>
<dbReference type="RefSeq" id="WP_203366733.1">
    <property type="nucleotide sequence ID" value="NZ_WSFT01000037.1"/>
</dbReference>
<dbReference type="AlphaFoldDB" id="A0A942UXK6"/>
<keyword evidence="5 6" id="KW-0520">NAD</keyword>
<evidence type="ECO:0000256" key="3">
    <source>
        <dbReference type="ARBA" id="ARBA00022741"/>
    </source>
</evidence>
<dbReference type="GO" id="GO:0008795">
    <property type="term" value="F:NAD+ synthase activity"/>
    <property type="evidence" value="ECO:0007669"/>
    <property type="project" value="UniProtKB-EC"/>
</dbReference>
<dbReference type="InterPro" id="IPR003694">
    <property type="entry name" value="NAD_synthase"/>
</dbReference>